<dbReference type="PANTHER" id="PTHR24027:SF423">
    <property type="entry name" value="PROTOCADHERIN-16"/>
    <property type="match status" value="1"/>
</dbReference>
<dbReference type="InterPro" id="IPR039808">
    <property type="entry name" value="Cadherin"/>
</dbReference>
<proteinExistence type="predicted"/>
<keyword evidence="8" id="KW-0130">Cell adhesion</keyword>
<dbReference type="FunFam" id="2.60.40.60:FF:000123">
    <property type="entry name" value="Protocadherin beta 4"/>
    <property type="match status" value="1"/>
</dbReference>
<keyword evidence="5" id="KW-0732">Signal</keyword>
<dbReference type="InterPro" id="IPR002126">
    <property type="entry name" value="Cadherin-like_dom"/>
</dbReference>
<dbReference type="PROSITE" id="PS50268">
    <property type="entry name" value="CADHERIN_2"/>
    <property type="match status" value="2"/>
</dbReference>
<keyword evidence="7 12" id="KW-0106">Calcium</keyword>
<dbReference type="GO" id="GO:0016342">
    <property type="term" value="C:catenin complex"/>
    <property type="evidence" value="ECO:0007669"/>
    <property type="project" value="TreeGrafter"/>
</dbReference>
<evidence type="ECO:0000313" key="16">
    <source>
        <dbReference type="WBParaSite" id="maker-uti_cns_0005083-snap-gene-0.8-mRNA-1"/>
    </source>
</evidence>
<dbReference type="PRINTS" id="PR00205">
    <property type="entry name" value="CADHERIN"/>
</dbReference>
<sequence length="381" mass="41222">QNSTVEFFLSDPTGAFQIDSNSGVVTVRNSTLLDRESVPSFSFIVFAKELYTSEKFRSDNASVLGNPVGCQRQQPAVSPRVQLHTSACPRPHPCGTVDRSGERHGHGLWAQRADKVQPDARLRQRTERDEPRPEHRGARTVGKFVHRQSTFVASYQLVATATDQAAEIKDRRSTSVIVQVTVISSRVWPPRVHQAAVCRQTSPRRRRLAPRPLTADPDTVLTYSLVSGSDKFSVASSANEGLVRVAALLDRETVDFYNLTAVVSDGTKTATAPVQIRLLDYNDNAPRFTSSGGFNFSVLENLPAAAPVGRVVATDADEPGSANAAIRYSLLGAQAAAYFSINSSTGEVFTSRTIDREATASFSFPVLASDGGIPQLSASVD</sequence>
<dbReference type="GO" id="GO:0016477">
    <property type="term" value="P:cell migration"/>
    <property type="evidence" value="ECO:0007669"/>
    <property type="project" value="TreeGrafter"/>
</dbReference>
<dbReference type="InterPro" id="IPR020894">
    <property type="entry name" value="Cadherin_CS"/>
</dbReference>
<dbReference type="GO" id="GO:0005509">
    <property type="term" value="F:calcium ion binding"/>
    <property type="evidence" value="ECO:0007669"/>
    <property type="project" value="UniProtKB-UniRule"/>
</dbReference>
<evidence type="ECO:0000256" key="1">
    <source>
        <dbReference type="ARBA" id="ARBA00004251"/>
    </source>
</evidence>
<dbReference type="GO" id="GO:0007156">
    <property type="term" value="P:homophilic cell adhesion via plasma membrane adhesion molecules"/>
    <property type="evidence" value="ECO:0007669"/>
    <property type="project" value="InterPro"/>
</dbReference>
<evidence type="ECO:0000256" key="11">
    <source>
        <dbReference type="ARBA" id="ARBA00023180"/>
    </source>
</evidence>
<evidence type="ECO:0000256" key="2">
    <source>
        <dbReference type="ARBA" id="ARBA00022475"/>
    </source>
</evidence>
<evidence type="ECO:0000256" key="10">
    <source>
        <dbReference type="ARBA" id="ARBA00023136"/>
    </source>
</evidence>
<dbReference type="SMART" id="SM00112">
    <property type="entry name" value="CA"/>
    <property type="match status" value="3"/>
</dbReference>
<feature type="region of interest" description="Disordered" evidence="13">
    <location>
        <begin position="97"/>
        <end position="138"/>
    </location>
</feature>
<evidence type="ECO:0000259" key="14">
    <source>
        <dbReference type="PROSITE" id="PS50268"/>
    </source>
</evidence>
<evidence type="ECO:0000313" key="15">
    <source>
        <dbReference type="Proteomes" id="UP000095280"/>
    </source>
</evidence>
<evidence type="ECO:0000256" key="13">
    <source>
        <dbReference type="SAM" id="MobiDB-lite"/>
    </source>
</evidence>
<evidence type="ECO:0000256" key="8">
    <source>
        <dbReference type="ARBA" id="ARBA00022889"/>
    </source>
</evidence>
<feature type="domain" description="Cadherin" evidence="14">
    <location>
        <begin position="290"/>
        <end position="379"/>
    </location>
</feature>
<dbReference type="AlphaFoldDB" id="A0A1I8H947"/>
<name>A0A1I8H947_9PLAT</name>
<keyword evidence="11" id="KW-0325">Glycoprotein</keyword>
<organism evidence="15 16">
    <name type="scientific">Macrostomum lignano</name>
    <dbReference type="NCBI Taxonomy" id="282301"/>
    <lineage>
        <taxon>Eukaryota</taxon>
        <taxon>Metazoa</taxon>
        <taxon>Spiralia</taxon>
        <taxon>Lophotrochozoa</taxon>
        <taxon>Platyhelminthes</taxon>
        <taxon>Rhabditophora</taxon>
        <taxon>Macrostomorpha</taxon>
        <taxon>Macrostomida</taxon>
        <taxon>Macrostomidae</taxon>
        <taxon>Macrostomum</taxon>
    </lineage>
</organism>
<dbReference type="CDD" id="cd11304">
    <property type="entry name" value="Cadherin_repeat"/>
    <property type="match status" value="3"/>
</dbReference>
<evidence type="ECO:0000256" key="4">
    <source>
        <dbReference type="ARBA" id="ARBA00022723"/>
    </source>
</evidence>
<evidence type="ECO:0000256" key="12">
    <source>
        <dbReference type="PROSITE-ProRule" id="PRU00043"/>
    </source>
</evidence>
<dbReference type="GO" id="GO:0045296">
    <property type="term" value="F:cadherin binding"/>
    <property type="evidence" value="ECO:0007669"/>
    <property type="project" value="TreeGrafter"/>
</dbReference>
<evidence type="ECO:0000256" key="6">
    <source>
        <dbReference type="ARBA" id="ARBA00022737"/>
    </source>
</evidence>
<keyword evidence="15" id="KW-1185">Reference proteome</keyword>
<evidence type="ECO:0000256" key="5">
    <source>
        <dbReference type="ARBA" id="ARBA00022729"/>
    </source>
</evidence>
<feature type="compositionally biased region" description="Basic and acidic residues" evidence="13">
    <location>
        <begin position="112"/>
        <end position="137"/>
    </location>
</feature>
<keyword evidence="2" id="KW-1003">Cell membrane</keyword>
<reference evidence="16" key="1">
    <citation type="submission" date="2016-11" db="UniProtKB">
        <authorList>
            <consortium name="WormBaseParasite"/>
        </authorList>
    </citation>
    <scope>IDENTIFICATION</scope>
</reference>
<dbReference type="SUPFAM" id="SSF49313">
    <property type="entry name" value="Cadherin-like"/>
    <property type="match status" value="3"/>
</dbReference>
<dbReference type="PANTHER" id="PTHR24027">
    <property type="entry name" value="CADHERIN-23"/>
    <property type="match status" value="1"/>
</dbReference>
<keyword evidence="3" id="KW-0812">Transmembrane</keyword>
<protein>
    <submittedName>
        <fullName evidence="16">Cadherin domain-containing protein</fullName>
    </submittedName>
</protein>
<feature type="domain" description="Cadherin" evidence="14">
    <location>
        <begin position="215"/>
        <end position="288"/>
    </location>
</feature>
<dbReference type="PROSITE" id="PS00232">
    <property type="entry name" value="CADHERIN_1"/>
    <property type="match status" value="1"/>
</dbReference>
<keyword evidence="6" id="KW-0677">Repeat</keyword>
<evidence type="ECO:0000256" key="9">
    <source>
        <dbReference type="ARBA" id="ARBA00022989"/>
    </source>
</evidence>
<keyword evidence="9" id="KW-1133">Transmembrane helix</keyword>
<comment type="subcellular location">
    <subcellularLocation>
        <location evidence="1">Cell membrane</location>
        <topology evidence="1">Single-pass type I membrane protein</topology>
    </subcellularLocation>
</comment>
<evidence type="ECO:0000256" key="7">
    <source>
        <dbReference type="ARBA" id="ARBA00022837"/>
    </source>
</evidence>
<keyword evidence="10" id="KW-0472">Membrane</keyword>
<accession>A0A1I8H947</accession>
<dbReference type="WBParaSite" id="maker-uti_cns_0005083-snap-gene-0.8-mRNA-1">
    <property type="protein sequence ID" value="maker-uti_cns_0005083-snap-gene-0.8-mRNA-1"/>
    <property type="gene ID" value="maker-uti_cns_0005083-snap-gene-0.8"/>
</dbReference>
<dbReference type="GO" id="GO:0008013">
    <property type="term" value="F:beta-catenin binding"/>
    <property type="evidence" value="ECO:0007669"/>
    <property type="project" value="TreeGrafter"/>
</dbReference>
<dbReference type="InterPro" id="IPR015919">
    <property type="entry name" value="Cadherin-like_sf"/>
</dbReference>
<dbReference type="Pfam" id="PF00028">
    <property type="entry name" value="Cadherin"/>
    <property type="match status" value="1"/>
</dbReference>
<dbReference type="Gene3D" id="2.60.40.60">
    <property type="entry name" value="Cadherins"/>
    <property type="match status" value="3"/>
</dbReference>
<evidence type="ECO:0000256" key="3">
    <source>
        <dbReference type="ARBA" id="ARBA00022692"/>
    </source>
</evidence>
<keyword evidence="4" id="KW-0479">Metal-binding</keyword>
<dbReference type="Proteomes" id="UP000095280">
    <property type="component" value="Unplaced"/>
</dbReference>